<dbReference type="Proteomes" id="UP000251402">
    <property type="component" value="Chromosome"/>
</dbReference>
<dbReference type="AlphaFoldDB" id="A0A5C1I2C3"/>
<evidence type="ECO:0000313" key="1">
    <source>
        <dbReference type="EMBL" id="QEM12387.1"/>
    </source>
</evidence>
<accession>A0A5C1I2C3</accession>
<evidence type="ECO:0000313" key="2">
    <source>
        <dbReference type="Proteomes" id="UP000251402"/>
    </source>
</evidence>
<dbReference type="Gene3D" id="3.30.70.100">
    <property type="match status" value="1"/>
</dbReference>
<keyword evidence="2" id="KW-1185">Reference proteome</keyword>
<dbReference type="EMBL" id="CP043450">
    <property type="protein sequence ID" value="QEM12387.1"/>
    <property type="molecule type" value="Genomic_DNA"/>
</dbReference>
<dbReference type="OrthoDB" id="8909581at2"/>
<organism evidence="1 2">
    <name type="scientific">Mucilaginibacter rubeus</name>
    <dbReference type="NCBI Taxonomy" id="2027860"/>
    <lineage>
        <taxon>Bacteria</taxon>
        <taxon>Pseudomonadati</taxon>
        <taxon>Bacteroidota</taxon>
        <taxon>Sphingobacteriia</taxon>
        <taxon>Sphingobacteriales</taxon>
        <taxon>Sphingobacteriaceae</taxon>
        <taxon>Mucilaginibacter</taxon>
    </lineage>
</organism>
<dbReference type="PANTHER" id="PTHR40257:SF1">
    <property type="entry name" value="DUF1330 DOMAIN-CONTAINING PROTEIN"/>
    <property type="match status" value="1"/>
</dbReference>
<gene>
    <name evidence="1" type="ORF">DEO27_020985</name>
</gene>
<dbReference type="KEGG" id="mrub:DEO27_020985"/>
<protein>
    <submittedName>
        <fullName evidence="1">DUF1330 domain-containing protein</fullName>
    </submittedName>
</protein>
<sequence>MNFFPEKAGDLCGMEEIKFPVIEAGQGPVVMLNLIRFKDKKVYFDEYIPAFGQVVKQLGIEGVNVKFVGEVAANIIAGENEQWDEVVLVEYPSAEAFMTIANSEVYQMTANPLRIAGTAELKLIMTRQIAF</sequence>
<dbReference type="RefSeq" id="WP_112575416.1">
    <property type="nucleotide sequence ID" value="NZ_CP043450.1"/>
</dbReference>
<proteinExistence type="predicted"/>
<dbReference type="InterPro" id="IPR011008">
    <property type="entry name" value="Dimeric_a/b-barrel"/>
</dbReference>
<name>A0A5C1I2C3_9SPHI</name>
<reference evidence="1" key="1">
    <citation type="submission" date="2019-08" db="EMBL/GenBank/DDBJ databases">
        <title>Comparative genome analysis confer to the adaptation heavy metal polluted environment.</title>
        <authorList>
            <person name="Li Y."/>
        </authorList>
    </citation>
    <scope>NUCLEOTIDE SEQUENCE [LARGE SCALE GENOMIC DNA]</scope>
    <source>
        <strain evidence="1">P1</strain>
    </source>
</reference>
<dbReference type="SUPFAM" id="SSF54909">
    <property type="entry name" value="Dimeric alpha+beta barrel"/>
    <property type="match status" value="1"/>
</dbReference>
<dbReference type="PANTHER" id="PTHR40257">
    <property type="match status" value="1"/>
</dbReference>